<feature type="domain" description="Mur ligase C-terminal" evidence="13">
    <location>
        <begin position="315"/>
        <end position="440"/>
    </location>
</feature>
<dbReference type="Gene3D" id="3.90.190.20">
    <property type="entry name" value="Mur ligase, C-terminal domain"/>
    <property type="match status" value="1"/>
</dbReference>
<keyword evidence="2 10" id="KW-0436">Ligase</keyword>
<proteinExistence type="inferred from homology"/>
<dbReference type="GO" id="GO:0051301">
    <property type="term" value="P:cell division"/>
    <property type="evidence" value="ECO:0007669"/>
    <property type="project" value="UniProtKB-KW"/>
</dbReference>
<feature type="binding site" evidence="10">
    <location>
        <begin position="114"/>
        <end position="120"/>
    </location>
    <ligand>
        <name>ATP</name>
        <dbReference type="ChEBI" id="CHEBI:30616"/>
    </ligand>
</feature>
<protein>
    <recommendedName>
        <fullName evidence="10 11">UDP-N-acetylmuramoyl-tripeptide--D-alanyl-D-alanine ligase</fullName>
        <ecNumber evidence="10 11">6.3.2.10</ecNumber>
    </recommendedName>
    <alternativeName>
        <fullName evidence="10">D-alanyl-D-alanine-adding enzyme</fullName>
    </alternativeName>
</protein>
<comment type="similarity">
    <text evidence="10">Belongs to the MurCDEF family. MurF subfamily.</text>
</comment>
<name>A0A919X723_9BACI</name>
<keyword evidence="8 10" id="KW-0131">Cell cycle</keyword>
<evidence type="ECO:0000256" key="11">
    <source>
        <dbReference type="RuleBase" id="RU004136"/>
    </source>
</evidence>
<comment type="catalytic activity">
    <reaction evidence="10 11">
        <text>D-alanyl-D-alanine + UDP-N-acetyl-alpha-D-muramoyl-L-alanyl-gamma-D-glutamyl-meso-2,6-diaminopimelate + ATP = UDP-N-acetyl-alpha-D-muramoyl-L-alanyl-gamma-D-glutamyl-meso-2,6-diaminopimeloyl-D-alanyl-D-alanine + ADP + phosphate + H(+)</text>
        <dbReference type="Rhea" id="RHEA:28374"/>
        <dbReference type="ChEBI" id="CHEBI:15378"/>
        <dbReference type="ChEBI" id="CHEBI:30616"/>
        <dbReference type="ChEBI" id="CHEBI:43474"/>
        <dbReference type="ChEBI" id="CHEBI:57822"/>
        <dbReference type="ChEBI" id="CHEBI:61386"/>
        <dbReference type="ChEBI" id="CHEBI:83905"/>
        <dbReference type="ChEBI" id="CHEBI:456216"/>
        <dbReference type="EC" id="6.3.2.10"/>
    </reaction>
</comment>
<comment type="pathway">
    <text evidence="10 11">Cell wall biogenesis; peptidoglycan biosynthesis.</text>
</comment>
<evidence type="ECO:0000256" key="10">
    <source>
        <dbReference type="HAMAP-Rule" id="MF_02019"/>
    </source>
</evidence>
<dbReference type="InterPro" id="IPR036615">
    <property type="entry name" value="Mur_ligase_C_dom_sf"/>
</dbReference>
<keyword evidence="7 10" id="KW-0573">Peptidoglycan synthesis</keyword>
<dbReference type="Pfam" id="PF01225">
    <property type="entry name" value="Mur_ligase"/>
    <property type="match status" value="1"/>
</dbReference>
<dbReference type="AlphaFoldDB" id="A0A919X723"/>
<evidence type="ECO:0000256" key="6">
    <source>
        <dbReference type="ARBA" id="ARBA00022960"/>
    </source>
</evidence>
<comment type="function">
    <text evidence="10 11">Involved in cell wall formation. Catalyzes the final step in the synthesis of UDP-N-acetylmuramoyl-pentapeptide, the precursor of murein.</text>
</comment>
<evidence type="ECO:0000256" key="7">
    <source>
        <dbReference type="ARBA" id="ARBA00022984"/>
    </source>
</evidence>
<keyword evidence="4 10" id="KW-0547">Nucleotide-binding</keyword>
<dbReference type="InterPro" id="IPR004101">
    <property type="entry name" value="Mur_ligase_C"/>
</dbReference>
<organism evidence="15 16">
    <name type="scientific">Ornithinibacillus bavariensis</name>
    <dbReference type="NCBI Taxonomy" id="545502"/>
    <lineage>
        <taxon>Bacteria</taxon>
        <taxon>Bacillati</taxon>
        <taxon>Bacillota</taxon>
        <taxon>Bacilli</taxon>
        <taxon>Bacillales</taxon>
        <taxon>Bacillaceae</taxon>
        <taxon>Ornithinibacillus</taxon>
    </lineage>
</organism>
<feature type="domain" description="Mur ligase N-terminal catalytic" evidence="12">
    <location>
        <begin position="25"/>
        <end position="99"/>
    </location>
</feature>
<feature type="domain" description="Mur ligase central" evidence="14">
    <location>
        <begin position="112"/>
        <end position="291"/>
    </location>
</feature>
<evidence type="ECO:0000256" key="8">
    <source>
        <dbReference type="ARBA" id="ARBA00023306"/>
    </source>
</evidence>
<evidence type="ECO:0000259" key="12">
    <source>
        <dbReference type="Pfam" id="PF01225"/>
    </source>
</evidence>
<dbReference type="SUPFAM" id="SSF53244">
    <property type="entry name" value="MurD-like peptide ligases, peptide-binding domain"/>
    <property type="match status" value="1"/>
</dbReference>
<evidence type="ECO:0000256" key="4">
    <source>
        <dbReference type="ARBA" id="ARBA00022741"/>
    </source>
</evidence>
<comment type="subcellular location">
    <subcellularLocation>
        <location evidence="10 11">Cytoplasm</location>
    </subcellularLocation>
</comment>
<dbReference type="GO" id="GO:0005737">
    <property type="term" value="C:cytoplasm"/>
    <property type="evidence" value="ECO:0007669"/>
    <property type="project" value="UniProtKB-SubCell"/>
</dbReference>
<dbReference type="GO" id="GO:0009252">
    <property type="term" value="P:peptidoglycan biosynthetic process"/>
    <property type="evidence" value="ECO:0007669"/>
    <property type="project" value="UniProtKB-UniRule"/>
</dbReference>
<evidence type="ECO:0000256" key="3">
    <source>
        <dbReference type="ARBA" id="ARBA00022618"/>
    </source>
</evidence>
<evidence type="ECO:0000313" key="16">
    <source>
        <dbReference type="Proteomes" id="UP000676917"/>
    </source>
</evidence>
<dbReference type="InterPro" id="IPR013221">
    <property type="entry name" value="Mur_ligase_cen"/>
</dbReference>
<dbReference type="RefSeq" id="WP_212919555.1">
    <property type="nucleotide sequence ID" value="NZ_BORP01000001.1"/>
</dbReference>
<dbReference type="InterPro" id="IPR036565">
    <property type="entry name" value="Mur-like_cat_sf"/>
</dbReference>
<dbReference type="Gene3D" id="3.40.1190.10">
    <property type="entry name" value="Mur-like, catalytic domain"/>
    <property type="match status" value="1"/>
</dbReference>
<dbReference type="Proteomes" id="UP000676917">
    <property type="component" value="Unassembled WGS sequence"/>
</dbReference>
<evidence type="ECO:0000259" key="13">
    <source>
        <dbReference type="Pfam" id="PF02875"/>
    </source>
</evidence>
<dbReference type="Pfam" id="PF02875">
    <property type="entry name" value="Mur_ligase_C"/>
    <property type="match status" value="1"/>
</dbReference>
<evidence type="ECO:0000313" key="15">
    <source>
        <dbReference type="EMBL" id="GIO26063.1"/>
    </source>
</evidence>
<keyword evidence="9 10" id="KW-0961">Cell wall biogenesis/degradation</keyword>
<accession>A0A919X723</accession>
<dbReference type="SUPFAM" id="SSF63418">
    <property type="entry name" value="MurE/MurF N-terminal domain"/>
    <property type="match status" value="1"/>
</dbReference>
<dbReference type="InterPro" id="IPR005863">
    <property type="entry name" value="UDP-N-AcMur_synth"/>
</dbReference>
<dbReference type="NCBIfam" id="TIGR01143">
    <property type="entry name" value="murF"/>
    <property type="match status" value="1"/>
</dbReference>
<keyword evidence="5 10" id="KW-0067">ATP-binding</keyword>
<dbReference type="Pfam" id="PF08245">
    <property type="entry name" value="Mur_ligase_M"/>
    <property type="match status" value="1"/>
</dbReference>
<keyword evidence="6 10" id="KW-0133">Cell shape</keyword>
<dbReference type="EC" id="6.3.2.10" evidence="10 11"/>
<evidence type="ECO:0000256" key="5">
    <source>
        <dbReference type="ARBA" id="ARBA00022840"/>
    </source>
</evidence>
<dbReference type="HAMAP" id="MF_02019">
    <property type="entry name" value="MurF"/>
    <property type="match status" value="1"/>
</dbReference>
<dbReference type="EMBL" id="BORP01000001">
    <property type="protein sequence ID" value="GIO26063.1"/>
    <property type="molecule type" value="Genomic_DNA"/>
</dbReference>
<reference evidence="15" key="1">
    <citation type="submission" date="2021-03" db="EMBL/GenBank/DDBJ databases">
        <title>Antimicrobial resistance genes in bacteria isolated from Japanese honey, and their potential for conferring macrolide and lincosamide resistance in the American foulbrood pathogen Paenibacillus larvae.</title>
        <authorList>
            <person name="Okamoto M."/>
            <person name="Kumagai M."/>
            <person name="Kanamori H."/>
            <person name="Takamatsu D."/>
        </authorList>
    </citation>
    <scope>NUCLEOTIDE SEQUENCE</scope>
    <source>
        <strain evidence="15">J43TS3</strain>
    </source>
</reference>
<dbReference type="SUPFAM" id="SSF53623">
    <property type="entry name" value="MurD-like peptide ligases, catalytic domain"/>
    <property type="match status" value="1"/>
</dbReference>
<dbReference type="InterPro" id="IPR051046">
    <property type="entry name" value="MurCDEF_CellWall_CoF430Synth"/>
</dbReference>
<evidence type="ECO:0000259" key="14">
    <source>
        <dbReference type="Pfam" id="PF08245"/>
    </source>
</evidence>
<keyword evidence="3 10" id="KW-0132">Cell division</keyword>
<dbReference type="Gene3D" id="3.40.1390.10">
    <property type="entry name" value="MurE/MurF, N-terminal domain"/>
    <property type="match status" value="1"/>
</dbReference>
<dbReference type="GO" id="GO:0071555">
    <property type="term" value="P:cell wall organization"/>
    <property type="evidence" value="ECO:0007669"/>
    <property type="project" value="UniProtKB-KW"/>
</dbReference>
<evidence type="ECO:0000256" key="1">
    <source>
        <dbReference type="ARBA" id="ARBA00022490"/>
    </source>
</evidence>
<sequence length="452" mass="50165">MLFTLNWLQTIFPNTNGEITGHTEIKQVITNSRIETSDALFIPIIGEHFDGHDFILQAYENGITAALWDMKKSVPDQLPRDFPIFYVEDTTKALQHLASCYRDEVNPIVIGITGSNGKTTTKDIVSSITKEKYKTHFTNGNFNNEFGVPFTILSMDRDTEVLVLEMGMSSFGEIELLSKIAKPDYAIITNIGESHIEYLGSREGIAKAKLEITSGLKPTGKLIIDGDEALLSHVHANSNVKKVGFSEDNDFVITNIQLHHHQTTFSASDENSYTVSLLGKHNAKNASYGIVLGKLLDISVEQIQHALSSLTVTGMRFEMLTGENGVSIINDAYNASPTSMIAAIQVVKEMSGFQHKVLVLGDIYELGKDSRTLHKTVAEVIDDSPTAVYTVGEDSSVIAEIVRKKYPNLTVKHFHQKEDILPELKRFLSKDSLILFKASRGMELESIIDKIK</sequence>
<evidence type="ECO:0000256" key="2">
    <source>
        <dbReference type="ARBA" id="ARBA00022598"/>
    </source>
</evidence>
<dbReference type="GO" id="GO:0005524">
    <property type="term" value="F:ATP binding"/>
    <property type="evidence" value="ECO:0007669"/>
    <property type="project" value="UniProtKB-UniRule"/>
</dbReference>
<dbReference type="PANTHER" id="PTHR43024:SF1">
    <property type="entry name" value="UDP-N-ACETYLMURAMOYL-TRIPEPTIDE--D-ALANYL-D-ALANINE LIGASE"/>
    <property type="match status" value="1"/>
</dbReference>
<dbReference type="PANTHER" id="PTHR43024">
    <property type="entry name" value="UDP-N-ACETYLMURAMOYL-TRIPEPTIDE--D-ALANYL-D-ALANINE LIGASE"/>
    <property type="match status" value="1"/>
</dbReference>
<keyword evidence="1 10" id="KW-0963">Cytoplasm</keyword>
<dbReference type="GO" id="GO:0008360">
    <property type="term" value="P:regulation of cell shape"/>
    <property type="evidence" value="ECO:0007669"/>
    <property type="project" value="UniProtKB-KW"/>
</dbReference>
<gene>
    <name evidence="15" type="primary">murF_2</name>
    <name evidence="10" type="synonym">murF</name>
    <name evidence="15" type="ORF">J43TS3_06740</name>
</gene>
<comment type="caution">
    <text evidence="15">The sequence shown here is derived from an EMBL/GenBank/DDBJ whole genome shotgun (WGS) entry which is preliminary data.</text>
</comment>
<keyword evidence="16" id="KW-1185">Reference proteome</keyword>
<evidence type="ECO:0000256" key="9">
    <source>
        <dbReference type="ARBA" id="ARBA00023316"/>
    </source>
</evidence>
<dbReference type="InterPro" id="IPR035911">
    <property type="entry name" value="MurE/MurF_N"/>
</dbReference>
<dbReference type="GO" id="GO:0047480">
    <property type="term" value="F:UDP-N-acetylmuramoyl-tripeptide-D-alanyl-D-alanine ligase activity"/>
    <property type="evidence" value="ECO:0007669"/>
    <property type="project" value="UniProtKB-UniRule"/>
</dbReference>
<dbReference type="InterPro" id="IPR000713">
    <property type="entry name" value="Mur_ligase_N"/>
</dbReference>